<evidence type="ECO:0000256" key="1">
    <source>
        <dbReference type="SAM" id="MobiDB-lite"/>
    </source>
</evidence>
<keyword evidence="2" id="KW-0732">Signal</keyword>
<dbReference type="OrthoDB" id="5814219at2759"/>
<gene>
    <name evidence="3" type="ORF">TELCIR_01781</name>
</gene>
<dbReference type="GO" id="GO:0006367">
    <property type="term" value="P:transcription initiation at RNA polymerase II promoter"/>
    <property type="evidence" value="ECO:0007669"/>
    <property type="project" value="InterPro"/>
</dbReference>
<feature type="compositionally biased region" description="Acidic residues" evidence="1">
    <location>
        <begin position="273"/>
        <end position="283"/>
    </location>
</feature>
<sequence length="562" mass="62114">MTLKISETLMAGLLLGLVGVGESEAEFSRTKRDVATLWQVRSDSWIDRIETPNDRFLDDPRNHTARATDMEPRHTHAPHAPHRVAPPPMRGHVMQPRMGTVIQVRLQTAPQMVSQSHSGMMNHIEQIRPMQMQYVPQQGMQQIQVQQVQQGNMPASVSFTPQAGIRMVQAIQPQPGQQFVIAQSGQQIQHRNQAHGGHQLHQLDGNGCFVEDSNEMGSSDAPCSSKTFAPKSHKRVSKKKDGITDREALRIAKDLLTALQLDGGGGGGMSDSYSEEEEMDDDDDPIRRIADRIGDGQIEDGEQAIIEEDPLNSGDDQSDDEDLETLFDADNVVMCQFEKTFAQDHRVNMCMWHDLNQEKPVASSTVFRAQRLTMTSQLITVAVVAFLAVHPSAAQTPKAKFDSKAKSLGITFYTVAEIGKLTDCMDDSFYALASMQQIKEDAISCAMDHTPASKYITLMKLLSNMDACLKPEKQTTLKLLDKVTPAGFAVVEQVYNKVIADIKAAKNAGKSKAAVFDIGYTTMAAQVTKPLLEKLCSSLIPTYFEVERTGKKLTLKGVMLDE</sequence>
<dbReference type="GO" id="GO:0005672">
    <property type="term" value="C:transcription factor TFIIA complex"/>
    <property type="evidence" value="ECO:0007669"/>
    <property type="project" value="InterPro"/>
</dbReference>
<feature type="signal peptide" evidence="2">
    <location>
        <begin position="1"/>
        <end position="25"/>
    </location>
</feature>
<feature type="region of interest" description="Disordered" evidence="1">
    <location>
        <begin position="261"/>
        <end position="283"/>
    </location>
</feature>
<dbReference type="AlphaFoldDB" id="A0A2G9V0Y0"/>
<proteinExistence type="predicted"/>
<feature type="chain" id="PRO_5013943560" evidence="2">
    <location>
        <begin position="26"/>
        <end position="562"/>
    </location>
</feature>
<feature type="compositionally biased region" description="Acidic residues" evidence="1">
    <location>
        <begin position="297"/>
        <end position="321"/>
    </location>
</feature>
<feature type="compositionally biased region" description="Basic and acidic residues" evidence="1">
    <location>
        <begin position="56"/>
        <end position="74"/>
    </location>
</feature>
<dbReference type="EMBL" id="KZ345076">
    <property type="protein sequence ID" value="PIO76151.1"/>
    <property type="molecule type" value="Genomic_DNA"/>
</dbReference>
<keyword evidence="4" id="KW-1185">Reference proteome</keyword>
<feature type="region of interest" description="Disordered" evidence="1">
    <location>
        <begin position="216"/>
        <end position="241"/>
    </location>
</feature>
<evidence type="ECO:0000313" key="4">
    <source>
        <dbReference type="Proteomes" id="UP000230423"/>
    </source>
</evidence>
<dbReference type="SMART" id="SM01371">
    <property type="entry name" value="TFIIA"/>
    <property type="match status" value="1"/>
</dbReference>
<feature type="region of interest" description="Disordered" evidence="1">
    <location>
        <begin position="295"/>
        <end position="321"/>
    </location>
</feature>
<dbReference type="Proteomes" id="UP000230423">
    <property type="component" value="Unassembled WGS sequence"/>
</dbReference>
<evidence type="ECO:0000313" key="3">
    <source>
        <dbReference type="EMBL" id="PIO76151.1"/>
    </source>
</evidence>
<accession>A0A2G9V0Y0</accession>
<name>A0A2G9V0Y0_TELCI</name>
<dbReference type="PANTHER" id="PTHR36161">
    <property type="entry name" value="PROTEIN CBG06377-RELATED"/>
    <property type="match status" value="1"/>
</dbReference>
<organism evidence="3 4">
    <name type="scientific">Teladorsagia circumcincta</name>
    <name type="common">Brown stomach worm</name>
    <name type="synonym">Ostertagia circumcincta</name>
    <dbReference type="NCBI Taxonomy" id="45464"/>
    <lineage>
        <taxon>Eukaryota</taxon>
        <taxon>Metazoa</taxon>
        <taxon>Ecdysozoa</taxon>
        <taxon>Nematoda</taxon>
        <taxon>Chromadorea</taxon>
        <taxon>Rhabditida</taxon>
        <taxon>Rhabditina</taxon>
        <taxon>Rhabditomorpha</taxon>
        <taxon>Strongyloidea</taxon>
        <taxon>Trichostrongylidae</taxon>
        <taxon>Teladorsagia</taxon>
    </lineage>
</organism>
<evidence type="ECO:0000256" key="2">
    <source>
        <dbReference type="SAM" id="SignalP"/>
    </source>
</evidence>
<feature type="compositionally biased region" description="Polar residues" evidence="1">
    <location>
        <begin position="216"/>
        <end position="227"/>
    </location>
</feature>
<dbReference type="InterPro" id="IPR004855">
    <property type="entry name" value="TFIIA_asu/bsu"/>
</dbReference>
<reference evidence="3 4" key="1">
    <citation type="submission" date="2015-09" db="EMBL/GenBank/DDBJ databases">
        <title>Draft genome of the parasitic nematode Teladorsagia circumcincta isolate WARC Sus (inbred).</title>
        <authorList>
            <person name="Mitreva M."/>
        </authorList>
    </citation>
    <scope>NUCLEOTIDE SEQUENCE [LARGE SCALE GENOMIC DNA]</scope>
    <source>
        <strain evidence="3 4">S</strain>
    </source>
</reference>
<dbReference type="Pfam" id="PF03153">
    <property type="entry name" value="TFIIA"/>
    <property type="match status" value="1"/>
</dbReference>
<feature type="region of interest" description="Disordered" evidence="1">
    <location>
        <begin position="56"/>
        <end position="88"/>
    </location>
</feature>
<protein>
    <submittedName>
        <fullName evidence="3">Uncharacterized protein</fullName>
    </submittedName>
</protein>